<reference evidence="1" key="1">
    <citation type="submission" date="2022-04" db="EMBL/GenBank/DDBJ databases">
        <title>Jade perch genome.</title>
        <authorList>
            <person name="Chao B."/>
        </authorList>
    </citation>
    <scope>NUCLEOTIDE SEQUENCE</scope>
    <source>
        <strain evidence="1">CB-2022</strain>
    </source>
</reference>
<organism evidence="1 2">
    <name type="scientific">Scortum barcoo</name>
    <name type="common">barcoo grunter</name>
    <dbReference type="NCBI Taxonomy" id="214431"/>
    <lineage>
        <taxon>Eukaryota</taxon>
        <taxon>Metazoa</taxon>
        <taxon>Chordata</taxon>
        <taxon>Craniata</taxon>
        <taxon>Vertebrata</taxon>
        <taxon>Euteleostomi</taxon>
        <taxon>Actinopterygii</taxon>
        <taxon>Neopterygii</taxon>
        <taxon>Teleostei</taxon>
        <taxon>Neoteleostei</taxon>
        <taxon>Acanthomorphata</taxon>
        <taxon>Eupercaria</taxon>
        <taxon>Centrarchiformes</taxon>
        <taxon>Terapontoidei</taxon>
        <taxon>Terapontidae</taxon>
        <taxon>Scortum</taxon>
    </lineage>
</organism>
<evidence type="ECO:0000313" key="1">
    <source>
        <dbReference type="EMBL" id="KAI3376490.1"/>
    </source>
</evidence>
<dbReference type="EMBL" id="CM041532">
    <property type="protein sequence ID" value="KAI3376490.1"/>
    <property type="molecule type" value="Genomic_DNA"/>
</dbReference>
<sequence length="318" mass="34829">MDNADNLFHPSLAAALIKLDPEDGEQIVEYFKTHALLTREKALLQASVRDQKKLLVENGKLKKDIEELKTQLQEKQRRRTAKALYSQAPPTPTQSPAPTTPVNPPPSPAEATAAVPTNRPPPSHERGDRQSRRRRGERKVRPSSDSLSLGAEPQVDVSRLDLRIGRILGVRRHLLAEAMLVQEVDVGESAPRTVVSGLGGKTNLEELQGGLAVLLCNVKACKIRGVVSQARLLLCVTTDDCIELLAPPTGSTPGDRVTFLNYPGEPDRELQSKQRVWELLQPDLQVDGRGVANYKGCGFEVKGKGLCRAPSLTNCIIR</sequence>
<gene>
    <name evidence="1" type="ORF">L3Q82_016452</name>
</gene>
<name>A0ACB8X877_9TELE</name>
<keyword evidence="2" id="KW-1185">Reference proteome</keyword>
<evidence type="ECO:0000313" key="2">
    <source>
        <dbReference type="Proteomes" id="UP000831701"/>
    </source>
</evidence>
<comment type="caution">
    <text evidence="1">The sequence shown here is derived from an EMBL/GenBank/DDBJ whole genome shotgun (WGS) entry which is preliminary data.</text>
</comment>
<dbReference type="Proteomes" id="UP000831701">
    <property type="component" value="Chromosome 2"/>
</dbReference>
<proteinExistence type="predicted"/>
<protein>
    <submittedName>
        <fullName evidence="1">Uncharacterized protein</fullName>
    </submittedName>
</protein>
<accession>A0ACB8X877</accession>